<dbReference type="OrthoDB" id="184709at2759"/>
<dbReference type="EMBL" id="JAFCMP010000002">
    <property type="protein sequence ID" value="KAG5192730.1"/>
    <property type="molecule type" value="Genomic_DNA"/>
</dbReference>
<sequence length="248" mass="25706">MHSPNASGTAAAATAAPLTVTQCACSLAPLHHCLSLFAAVKGYYDQTWQQRAAPSGTNLGVAFGGWADVDQALADAQQVYNNLVGSKYLDIGGGDSNGRWTSNSITKLNNGLGKIKSAGYVGVCYDIEEGDAGLSTAFANSFAKAKAAGLKVLVTISHSQPYGFSDAATIMNTMFASASVDYVSPQLYTSGGETANDWTVDGGAIGWRSYASSKGKIVPSVVKASMYANAQSTFQSYGVTTAGYITWA</sequence>
<protein>
    <submittedName>
        <fullName evidence="1">Uncharacterized protein</fullName>
    </submittedName>
</protein>
<dbReference type="AlphaFoldDB" id="A0A836CN73"/>
<evidence type="ECO:0000313" key="1">
    <source>
        <dbReference type="EMBL" id="KAG5192730.1"/>
    </source>
</evidence>
<proteinExistence type="predicted"/>
<reference evidence="1" key="1">
    <citation type="submission" date="2021-02" db="EMBL/GenBank/DDBJ databases">
        <title>First Annotated Genome of the Yellow-green Alga Tribonema minus.</title>
        <authorList>
            <person name="Mahan K.M."/>
        </authorList>
    </citation>
    <scope>NUCLEOTIDE SEQUENCE</scope>
    <source>
        <strain evidence="1">UTEX B ZZ1240</strain>
    </source>
</reference>
<keyword evidence="2" id="KW-1185">Reference proteome</keyword>
<organism evidence="1 2">
    <name type="scientific">Tribonema minus</name>
    <dbReference type="NCBI Taxonomy" id="303371"/>
    <lineage>
        <taxon>Eukaryota</taxon>
        <taxon>Sar</taxon>
        <taxon>Stramenopiles</taxon>
        <taxon>Ochrophyta</taxon>
        <taxon>PX clade</taxon>
        <taxon>Xanthophyceae</taxon>
        <taxon>Tribonematales</taxon>
        <taxon>Tribonemataceae</taxon>
        <taxon>Tribonema</taxon>
    </lineage>
</organism>
<dbReference type="InterPro" id="IPR017853">
    <property type="entry name" value="GH"/>
</dbReference>
<accession>A0A836CN73</accession>
<name>A0A836CN73_9STRA</name>
<dbReference type="Gene3D" id="3.20.20.80">
    <property type="entry name" value="Glycosidases"/>
    <property type="match status" value="1"/>
</dbReference>
<dbReference type="SUPFAM" id="SSF51445">
    <property type="entry name" value="(Trans)glycosidases"/>
    <property type="match status" value="1"/>
</dbReference>
<evidence type="ECO:0000313" key="2">
    <source>
        <dbReference type="Proteomes" id="UP000664859"/>
    </source>
</evidence>
<comment type="caution">
    <text evidence="1">The sequence shown here is derived from an EMBL/GenBank/DDBJ whole genome shotgun (WGS) entry which is preliminary data.</text>
</comment>
<dbReference type="Proteomes" id="UP000664859">
    <property type="component" value="Unassembled WGS sequence"/>
</dbReference>
<gene>
    <name evidence="1" type="ORF">JKP88DRAFT_159682</name>
</gene>